<protein>
    <submittedName>
        <fullName evidence="1">Uncharacterized protein YGL138C</fullName>
    </submittedName>
</protein>
<dbReference type="GeneID" id="30037365"/>
<gene>
    <name evidence="1" type="ORF">AWJ20_5154</name>
</gene>
<name>A0A167EKU2_9ASCO</name>
<evidence type="ECO:0000313" key="1">
    <source>
        <dbReference type="EMBL" id="ANB14193.1"/>
    </source>
</evidence>
<dbReference type="RefSeq" id="XP_018736670.1">
    <property type="nucleotide sequence ID" value="XM_018882277.1"/>
</dbReference>
<reference evidence="1 2" key="1">
    <citation type="submission" date="2016-02" db="EMBL/GenBank/DDBJ databases">
        <title>Complete genome sequence and transcriptome regulation of the pentose utilising yeast Sugiyamaella lignohabitans.</title>
        <authorList>
            <person name="Bellasio M."/>
            <person name="Peymann A."/>
            <person name="Valli M."/>
            <person name="Sipitzky M."/>
            <person name="Graf A."/>
            <person name="Sauer M."/>
            <person name="Marx H."/>
            <person name="Mattanovich D."/>
        </authorList>
    </citation>
    <scope>NUCLEOTIDE SEQUENCE [LARGE SCALE GENOMIC DNA]</scope>
    <source>
        <strain evidence="1 2">CBS 10342</strain>
    </source>
</reference>
<proteinExistence type="predicted"/>
<organism evidence="1 2">
    <name type="scientific">Sugiyamaella lignohabitans</name>
    <dbReference type="NCBI Taxonomy" id="796027"/>
    <lineage>
        <taxon>Eukaryota</taxon>
        <taxon>Fungi</taxon>
        <taxon>Dikarya</taxon>
        <taxon>Ascomycota</taxon>
        <taxon>Saccharomycotina</taxon>
        <taxon>Dipodascomycetes</taxon>
        <taxon>Dipodascales</taxon>
        <taxon>Trichomonascaceae</taxon>
        <taxon>Sugiyamaella</taxon>
    </lineage>
</organism>
<dbReference type="KEGG" id="slb:AWJ20_5154"/>
<dbReference type="Proteomes" id="UP000189580">
    <property type="component" value="Chromosome d"/>
</dbReference>
<dbReference type="AlphaFoldDB" id="A0A167EKU2"/>
<accession>A0A167EKU2</accession>
<dbReference type="OrthoDB" id="4024574at2759"/>
<dbReference type="EMBL" id="CP014502">
    <property type="protein sequence ID" value="ANB14193.1"/>
    <property type="molecule type" value="Genomic_DNA"/>
</dbReference>
<keyword evidence="2" id="KW-1185">Reference proteome</keyword>
<evidence type="ECO:0000313" key="2">
    <source>
        <dbReference type="Proteomes" id="UP000189580"/>
    </source>
</evidence>
<sequence>MLHHVRLSHCDHGVVDMEAFVVTDRNTDLVWATDMCMNSQMCFRAVRYKKYARRSMNIYLPYTAVGGIFLCPGNNTVCTNENARPILPLIADRIWLQWYDFPKYRRIVQRIPYLSTPNYVDPRYPHRQDKGAEWASKLDINEDYEYSMADSLTISAVVNRVLDVLNNIFSISPGYLVWEHDPVVTELRKDTRDTLAPKLMRKLLALLMTPGSHPQLHRFLQAIQTELEPLDSIHDDTVIQHAELLPP</sequence>